<protein>
    <submittedName>
        <fullName evidence="2">Uncharacterized protein</fullName>
    </submittedName>
</protein>
<keyword evidence="1" id="KW-1133">Transmembrane helix</keyword>
<feature type="transmembrane region" description="Helical" evidence="1">
    <location>
        <begin position="21"/>
        <end position="43"/>
    </location>
</feature>
<keyword evidence="1" id="KW-0472">Membrane</keyword>
<evidence type="ECO:0000256" key="1">
    <source>
        <dbReference type="SAM" id="Phobius"/>
    </source>
</evidence>
<accession>A0A6C0AGA3</accession>
<dbReference type="AlphaFoldDB" id="A0A6C0AGA3"/>
<name>A0A6C0AGA3_9ZZZZ</name>
<organism evidence="2">
    <name type="scientific">viral metagenome</name>
    <dbReference type="NCBI Taxonomy" id="1070528"/>
    <lineage>
        <taxon>unclassified sequences</taxon>
        <taxon>metagenomes</taxon>
        <taxon>organismal metagenomes</taxon>
    </lineage>
</organism>
<proteinExistence type="predicted"/>
<reference evidence="2" key="1">
    <citation type="journal article" date="2020" name="Nature">
        <title>Giant virus diversity and host interactions through global metagenomics.</title>
        <authorList>
            <person name="Schulz F."/>
            <person name="Roux S."/>
            <person name="Paez-Espino D."/>
            <person name="Jungbluth S."/>
            <person name="Walsh D.A."/>
            <person name="Denef V.J."/>
            <person name="McMahon K.D."/>
            <person name="Konstantinidis K.T."/>
            <person name="Eloe-Fadrosh E.A."/>
            <person name="Kyrpides N.C."/>
            <person name="Woyke T."/>
        </authorList>
    </citation>
    <scope>NUCLEOTIDE SEQUENCE</scope>
    <source>
        <strain evidence="2">GVMAG-S-1021933-23</strain>
    </source>
</reference>
<sequence>MAKNLTAKEIEDLNSTIQTCMWIFGVTLILIFIYGCLVFYSSYIDIFLFEPYVPDPSNTKNLVLYNQAANDPLPPDKEQQRTDMIKAAQEELEQQGGYVNNPYAT</sequence>
<evidence type="ECO:0000313" key="2">
    <source>
        <dbReference type="EMBL" id="QHS78371.1"/>
    </source>
</evidence>
<keyword evidence="1" id="KW-0812">Transmembrane</keyword>
<dbReference type="EMBL" id="MN740596">
    <property type="protein sequence ID" value="QHS78371.1"/>
    <property type="molecule type" value="Genomic_DNA"/>
</dbReference>